<protein>
    <submittedName>
        <fullName evidence="2">Uncharacterized protein</fullName>
    </submittedName>
</protein>
<feature type="transmembrane region" description="Helical" evidence="1">
    <location>
        <begin position="9"/>
        <end position="27"/>
    </location>
</feature>
<keyword evidence="1" id="KW-0812">Transmembrane</keyword>
<dbReference type="CDD" id="cd16021">
    <property type="entry name" value="ALP_like"/>
    <property type="match status" value="1"/>
</dbReference>
<dbReference type="GO" id="GO:0005615">
    <property type="term" value="C:extracellular space"/>
    <property type="evidence" value="ECO:0007669"/>
    <property type="project" value="TreeGrafter"/>
</dbReference>
<dbReference type="AlphaFoldDB" id="A0A7M5X3M7"/>
<keyword evidence="1" id="KW-1133">Transmembrane helix</keyword>
<keyword evidence="3" id="KW-1185">Reference proteome</keyword>
<keyword evidence="1" id="KW-0472">Membrane</keyword>
<name>A0A7M5X3M7_9CNID</name>
<dbReference type="Proteomes" id="UP000594262">
    <property type="component" value="Unplaced"/>
</dbReference>
<evidence type="ECO:0000313" key="3">
    <source>
        <dbReference type="Proteomes" id="UP000594262"/>
    </source>
</evidence>
<evidence type="ECO:0000313" key="2">
    <source>
        <dbReference type="EnsemblMetazoa" id="CLYHEMP017265.1"/>
    </source>
</evidence>
<dbReference type="Gene3D" id="3.40.720.10">
    <property type="entry name" value="Alkaline Phosphatase, subunit A"/>
    <property type="match status" value="1"/>
</dbReference>
<dbReference type="SUPFAM" id="SSF53649">
    <property type="entry name" value="Alkaline phosphatase-like"/>
    <property type="match status" value="1"/>
</dbReference>
<dbReference type="EnsemblMetazoa" id="CLYHEMT017265.1">
    <property type="protein sequence ID" value="CLYHEMP017265.1"/>
    <property type="gene ID" value="CLYHEMG017265"/>
</dbReference>
<dbReference type="PANTHER" id="PTHR10974">
    <property type="entry name" value="FI08016P-RELATED"/>
    <property type="match status" value="1"/>
</dbReference>
<dbReference type="FunFam" id="3.40.720.10:FF:000017">
    <property type="entry name" value="Predicted protein"/>
    <property type="match status" value="1"/>
</dbReference>
<dbReference type="PANTHER" id="PTHR10974:SF1">
    <property type="entry name" value="FI08016P-RELATED"/>
    <property type="match status" value="1"/>
</dbReference>
<dbReference type="OrthoDB" id="5982518at2759"/>
<dbReference type="GeneID" id="136812886"/>
<organism evidence="2 3">
    <name type="scientific">Clytia hemisphaerica</name>
    <dbReference type="NCBI Taxonomy" id="252671"/>
    <lineage>
        <taxon>Eukaryota</taxon>
        <taxon>Metazoa</taxon>
        <taxon>Cnidaria</taxon>
        <taxon>Hydrozoa</taxon>
        <taxon>Hydroidolina</taxon>
        <taxon>Leptothecata</taxon>
        <taxon>Obeliida</taxon>
        <taxon>Clytiidae</taxon>
        <taxon>Clytia</taxon>
    </lineage>
</organism>
<dbReference type="InterPro" id="IPR017850">
    <property type="entry name" value="Alkaline_phosphatase_core_sf"/>
</dbReference>
<accession>A0A7M5X3M7</accession>
<sequence>MVAAFIQKRAVKVTIISLFIFVILNIIHHDGQRCQYMDELNHNLFCKIATRYRKIRNNTNGFSLTNFNNISHVVRTAFRQQGYQREDVDLTPIVKLPDNLKCRIPKLDPFHREALPYVKRLGANQKCMIKSKRSRVENGYLIVDNLQNIALITLTYILRVHDDYNQLKDQLIYSNVNNKTLKVLKYKLEHDFIKIDIQETAINQHTEYHMYPVKKPNPEGPEFRKYDPVKSQFNIMMIMLDSVSHACAQRYIPKTYKFLQNNPYTTIMDGYTIVGDATTPQLSAIMFGNQPSGLKPEGRRGIRGSRRIDSWPSILKELTKNGYATVHSSDEPPINAFNFRLRGFNKQPTLKYLRTWWRQTDDLQKIKKHRSKTCPITFGMDYTKNFYKEYTEELSAVFLINSALTHNEPKRVQIFDDGFINFFHYLNESKRLESTAVIFFGDHGMREGSFRKTTQGKLEERLPFMAVTLPPLFYQRHPDLIKNLQRNSKVLTTPYDIHATLKHLINFTSGEIPKHKFGRSFFTDIVSLNRECGEAGVDSFWCVCQEYKVLKNFSNPIVQNITKAIIEHINLELDTNAVSKSQCQVLSLAKVQKISKRIENRLSKYEITSDFQTFEVLIQLKPCGGLFEATAEYDMKNKKVNVGKNFSRINLYGDQPKCIQQQFPYLRKFCCCK</sequence>
<dbReference type="InterPro" id="IPR004245">
    <property type="entry name" value="DUF229"/>
</dbReference>
<reference evidence="2" key="1">
    <citation type="submission" date="2021-01" db="UniProtKB">
        <authorList>
            <consortium name="EnsemblMetazoa"/>
        </authorList>
    </citation>
    <scope>IDENTIFICATION</scope>
</reference>
<dbReference type="Pfam" id="PF02995">
    <property type="entry name" value="DUF229"/>
    <property type="match status" value="1"/>
</dbReference>
<dbReference type="RefSeq" id="XP_066925517.1">
    <property type="nucleotide sequence ID" value="XM_067069416.1"/>
</dbReference>
<proteinExistence type="predicted"/>
<evidence type="ECO:0000256" key="1">
    <source>
        <dbReference type="SAM" id="Phobius"/>
    </source>
</evidence>